<dbReference type="OrthoDB" id="2079255at2"/>
<protein>
    <recommendedName>
        <fullName evidence="7">Copper amine oxidase</fullName>
    </recommendedName>
</protein>
<keyword evidence="2" id="KW-0732">Signal</keyword>
<dbReference type="RefSeq" id="WP_065853732.1">
    <property type="nucleotide sequence ID" value="NZ_LYPC01000022.1"/>
</dbReference>
<evidence type="ECO:0000259" key="4">
    <source>
        <dbReference type="Pfam" id="PF07833"/>
    </source>
</evidence>
<dbReference type="InterPro" id="IPR012854">
    <property type="entry name" value="Cu_amine_oxidase-like_N"/>
</dbReference>
<dbReference type="InterPro" id="IPR036582">
    <property type="entry name" value="Mao_N_sf"/>
</dbReference>
<accession>A0A1C1A056</accession>
<dbReference type="Gene3D" id="3.30.457.10">
    <property type="entry name" value="Copper amine oxidase-like, N-terminal domain"/>
    <property type="match status" value="1"/>
</dbReference>
<dbReference type="AlphaFoldDB" id="A0A1C1A056"/>
<evidence type="ECO:0000313" key="6">
    <source>
        <dbReference type="Proteomes" id="UP000093309"/>
    </source>
</evidence>
<dbReference type="SUPFAM" id="SSF55383">
    <property type="entry name" value="Copper amine oxidase, domain N"/>
    <property type="match status" value="1"/>
</dbReference>
<keyword evidence="6" id="KW-1185">Reference proteome</keyword>
<feature type="domain" description="Copper amine oxidase-like N-terminal" evidence="4">
    <location>
        <begin position="314"/>
        <end position="421"/>
    </location>
</feature>
<organism evidence="5 6">
    <name type="scientific">Paenibacillus pectinilyticus</name>
    <dbReference type="NCBI Taxonomy" id="512399"/>
    <lineage>
        <taxon>Bacteria</taxon>
        <taxon>Bacillati</taxon>
        <taxon>Bacillota</taxon>
        <taxon>Bacilli</taxon>
        <taxon>Bacillales</taxon>
        <taxon>Paenibacillaceae</taxon>
        <taxon>Paenibacillus</taxon>
    </lineage>
</organism>
<feature type="compositionally biased region" description="Basic and acidic residues" evidence="1">
    <location>
        <begin position="283"/>
        <end position="292"/>
    </location>
</feature>
<sequence length="425" mass="46045">MRNSLKAKVKIATVVTALSMILSSQSVLAVTPKSTIGTEVSNVNSAAAALNYLNDIRSKMGIQAMKLDPTLTQAASNHANYLLVNQENGHTETSGKQGYTGERPWDRAGALGFDTDKFGVFEDVSFDTDSPEKGVQSLLDAPLHRSSLILPDMTLLGVGYNQHAVVLNPAKAWYTHTGVGVYPYDGQTGVPIGFYGFEVPNPLEQFGLEKSGYFITYAGVAQDKEDISASMIDSAGKAVDILKLKQELGDTNAWHLIPKQELTYGETYTVTVEDKTWSFTTKENPDAPKTDHTTNPTKVDPPKQFSSNDVGIRINGKYVDVSPKARIIEGNTLIPLRGVFEAIGANVLWEGSRKEVTIHKDATTIVLTIGTNQALVNGNRKTISSVPFISSEGSTYVPLRFVSEALGAQVAWESDKWTAVINGVN</sequence>
<feature type="region of interest" description="Disordered" evidence="1">
    <location>
        <begin position="280"/>
        <end position="306"/>
    </location>
</feature>
<dbReference type="PANTHER" id="PTHR31157">
    <property type="entry name" value="SCP DOMAIN-CONTAINING PROTEIN"/>
    <property type="match status" value="1"/>
</dbReference>
<evidence type="ECO:0008006" key="7">
    <source>
        <dbReference type="Google" id="ProtNLM"/>
    </source>
</evidence>
<reference evidence="6" key="1">
    <citation type="submission" date="2016-05" db="EMBL/GenBank/DDBJ databases">
        <title>Paenibacillus oryzae. sp. nov., isolated from the rice root.</title>
        <authorList>
            <person name="Zhang J."/>
            <person name="Zhang X."/>
        </authorList>
    </citation>
    <scope>NUCLEOTIDE SEQUENCE [LARGE SCALE GENOMIC DNA]</scope>
    <source>
        <strain evidence="6">KCTC13222</strain>
    </source>
</reference>
<feature type="chain" id="PRO_5008649727" description="Copper amine oxidase" evidence="2">
    <location>
        <begin position="30"/>
        <end position="425"/>
    </location>
</feature>
<feature type="domain" description="SCP" evidence="3">
    <location>
        <begin position="50"/>
        <end position="163"/>
    </location>
</feature>
<evidence type="ECO:0000259" key="3">
    <source>
        <dbReference type="Pfam" id="PF00188"/>
    </source>
</evidence>
<dbReference type="Proteomes" id="UP000093309">
    <property type="component" value="Unassembled WGS sequence"/>
</dbReference>
<feature type="signal peptide" evidence="2">
    <location>
        <begin position="1"/>
        <end position="29"/>
    </location>
</feature>
<gene>
    <name evidence="5" type="ORF">A8709_18970</name>
</gene>
<dbReference type="InterPro" id="IPR035940">
    <property type="entry name" value="CAP_sf"/>
</dbReference>
<name>A0A1C1A056_9BACL</name>
<dbReference type="Gene3D" id="3.40.33.10">
    <property type="entry name" value="CAP"/>
    <property type="match status" value="1"/>
</dbReference>
<dbReference type="SUPFAM" id="SSF55797">
    <property type="entry name" value="PR-1-like"/>
    <property type="match status" value="1"/>
</dbReference>
<dbReference type="InterPro" id="IPR014044">
    <property type="entry name" value="CAP_dom"/>
</dbReference>
<dbReference type="Pfam" id="PF00188">
    <property type="entry name" value="CAP"/>
    <property type="match status" value="1"/>
</dbReference>
<dbReference type="Pfam" id="PF07833">
    <property type="entry name" value="Cu_amine_oxidN1"/>
    <property type="match status" value="1"/>
</dbReference>
<proteinExistence type="predicted"/>
<dbReference type="EMBL" id="LYPC01000022">
    <property type="protein sequence ID" value="OCT13671.1"/>
    <property type="molecule type" value="Genomic_DNA"/>
</dbReference>
<evidence type="ECO:0000256" key="1">
    <source>
        <dbReference type="SAM" id="MobiDB-lite"/>
    </source>
</evidence>
<dbReference type="CDD" id="cd05379">
    <property type="entry name" value="CAP_bacterial"/>
    <property type="match status" value="1"/>
</dbReference>
<evidence type="ECO:0000256" key="2">
    <source>
        <dbReference type="SAM" id="SignalP"/>
    </source>
</evidence>
<comment type="caution">
    <text evidence="5">The sequence shown here is derived from an EMBL/GenBank/DDBJ whole genome shotgun (WGS) entry which is preliminary data.</text>
</comment>
<dbReference type="PANTHER" id="PTHR31157:SF1">
    <property type="entry name" value="SCP DOMAIN-CONTAINING PROTEIN"/>
    <property type="match status" value="1"/>
</dbReference>
<dbReference type="STRING" id="512399.A8709_18970"/>
<evidence type="ECO:0000313" key="5">
    <source>
        <dbReference type="EMBL" id="OCT13671.1"/>
    </source>
</evidence>